<evidence type="ECO:0000256" key="1">
    <source>
        <dbReference type="ARBA" id="ARBA00004651"/>
    </source>
</evidence>
<dbReference type="GO" id="GO:0005886">
    <property type="term" value="C:plasma membrane"/>
    <property type="evidence" value="ECO:0007669"/>
    <property type="project" value="UniProtKB-SubCell"/>
</dbReference>
<feature type="region of interest" description="Disordered" evidence="6">
    <location>
        <begin position="429"/>
        <end position="490"/>
    </location>
</feature>
<dbReference type="InterPro" id="IPR011701">
    <property type="entry name" value="MFS"/>
</dbReference>
<comment type="caution">
    <text evidence="8">The sequence shown here is derived from an EMBL/GenBank/DDBJ whole genome shotgun (WGS) entry which is preliminary data.</text>
</comment>
<dbReference type="Pfam" id="PF07690">
    <property type="entry name" value="MFS_1"/>
    <property type="match status" value="1"/>
</dbReference>
<feature type="transmembrane region" description="Helical" evidence="7">
    <location>
        <begin position="171"/>
        <end position="192"/>
    </location>
</feature>
<dbReference type="OrthoDB" id="3661340at2"/>
<evidence type="ECO:0000256" key="3">
    <source>
        <dbReference type="ARBA" id="ARBA00022692"/>
    </source>
</evidence>
<accession>A0A5C4QRM0</accession>
<reference evidence="8 9" key="1">
    <citation type="submission" date="2019-06" db="EMBL/GenBank/DDBJ databases">
        <title>Micromonospora ordensis sp. nov., isolated from deep marine sediment.</title>
        <authorList>
            <person name="Veyisoglu A."/>
            <person name="Carro L."/>
            <person name="Klenk H.-P."/>
            <person name="Sahin N."/>
        </authorList>
    </citation>
    <scope>NUCLEOTIDE SEQUENCE [LARGE SCALE GENOMIC DNA]</scope>
    <source>
        <strain evidence="8 9">S2509</strain>
    </source>
</reference>
<feature type="transmembrane region" description="Helical" evidence="7">
    <location>
        <begin position="285"/>
        <end position="305"/>
    </location>
</feature>
<dbReference type="AlphaFoldDB" id="A0A5C4QRM0"/>
<dbReference type="RefSeq" id="WP_139584362.1">
    <property type="nucleotide sequence ID" value="NZ_VDFY01000138.1"/>
</dbReference>
<evidence type="ECO:0000256" key="7">
    <source>
        <dbReference type="SAM" id="Phobius"/>
    </source>
</evidence>
<protein>
    <submittedName>
        <fullName evidence="8">MFS transporter</fullName>
    </submittedName>
</protein>
<dbReference type="InterPro" id="IPR036259">
    <property type="entry name" value="MFS_trans_sf"/>
</dbReference>
<dbReference type="PANTHER" id="PTHR23513:SF6">
    <property type="entry name" value="MAJOR FACILITATOR SUPERFAMILY ASSOCIATED DOMAIN-CONTAINING PROTEIN"/>
    <property type="match status" value="1"/>
</dbReference>
<organism evidence="8 9">
    <name type="scientific">Micromonospora orduensis</name>
    <dbReference type="NCBI Taxonomy" id="1420891"/>
    <lineage>
        <taxon>Bacteria</taxon>
        <taxon>Bacillati</taxon>
        <taxon>Actinomycetota</taxon>
        <taxon>Actinomycetes</taxon>
        <taxon>Micromonosporales</taxon>
        <taxon>Micromonosporaceae</taxon>
        <taxon>Micromonospora</taxon>
    </lineage>
</organism>
<evidence type="ECO:0000256" key="4">
    <source>
        <dbReference type="ARBA" id="ARBA00022989"/>
    </source>
</evidence>
<feature type="transmembrane region" description="Helical" evidence="7">
    <location>
        <begin position="106"/>
        <end position="127"/>
    </location>
</feature>
<feature type="transmembrane region" description="Helical" evidence="7">
    <location>
        <begin position="248"/>
        <end position="273"/>
    </location>
</feature>
<feature type="compositionally biased region" description="Basic and acidic residues" evidence="6">
    <location>
        <begin position="447"/>
        <end position="463"/>
    </location>
</feature>
<dbReference type="PANTHER" id="PTHR23513">
    <property type="entry name" value="INTEGRAL MEMBRANE EFFLUX PROTEIN-RELATED"/>
    <property type="match status" value="1"/>
</dbReference>
<evidence type="ECO:0000256" key="2">
    <source>
        <dbReference type="ARBA" id="ARBA00022475"/>
    </source>
</evidence>
<feature type="transmembrane region" description="Helical" evidence="7">
    <location>
        <begin position="41"/>
        <end position="62"/>
    </location>
</feature>
<keyword evidence="3 7" id="KW-0812">Transmembrane</keyword>
<dbReference type="SUPFAM" id="SSF103473">
    <property type="entry name" value="MFS general substrate transporter"/>
    <property type="match status" value="1"/>
</dbReference>
<proteinExistence type="predicted"/>
<feature type="transmembrane region" description="Helical" evidence="7">
    <location>
        <begin position="312"/>
        <end position="331"/>
    </location>
</feature>
<feature type="transmembrane region" description="Helical" evidence="7">
    <location>
        <begin position="74"/>
        <end position="94"/>
    </location>
</feature>
<keyword evidence="9" id="KW-1185">Reference proteome</keyword>
<feature type="region of interest" description="Disordered" evidence="6">
    <location>
        <begin position="1"/>
        <end position="20"/>
    </location>
</feature>
<keyword evidence="5 7" id="KW-0472">Membrane</keyword>
<dbReference type="GO" id="GO:0022857">
    <property type="term" value="F:transmembrane transporter activity"/>
    <property type="evidence" value="ECO:0007669"/>
    <property type="project" value="InterPro"/>
</dbReference>
<dbReference type="EMBL" id="VDFY01000138">
    <property type="protein sequence ID" value="TNH29622.1"/>
    <property type="molecule type" value="Genomic_DNA"/>
</dbReference>
<keyword evidence="4 7" id="KW-1133">Transmembrane helix</keyword>
<gene>
    <name evidence="8" type="ORF">FHG89_11475</name>
</gene>
<feature type="transmembrane region" description="Helical" evidence="7">
    <location>
        <begin position="133"/>
        <end position="151"/>
    </location>
</feature>
<evidence type="ECO:0000313" key="9">
    <source>
        <dbReference type="Proteomes" id="UP000306145"/>
    </source>
</evidence>
<dbReference type="Proteomes" id="UP000306145">
    <property type="component" value="Unassembled WGS sequence"/>
</dbReference>
<evidence type="ECO:0000256" key="5">
    <source>
        <dbReference type="ARBA" id="ARBA00023136"/>
    </source>
</evidence>
<comment type="subcellular location">
    <subcellularLocation>
        <location evidence="1">Cell membrane</location>
        <topology evidence="1">Multi-pass membrane protein</topology>
    </subcellularLocation>
</comment>
<feature type="transmembrane region" description="Helical" evidence="7">
    <location>
        <begin position="198"/>
        <end position="218"/>
    </location>
</feature>
<name>A0A5C4QRM0_9ACTN</name>
<feature type="transmembrane region" description="Helical" evidence="7">
    <location>
        <begin position="370"/>
        <end position="388"/>
    </location>
</feature>
<dbReference type="CDD" id="cd06173">
    <property type="entry name" value="MFS_MefA_like"/>
    <property type="match status" value="1"/>
</dbReference>
<keyword evidence="2" id="KW-1003">Cell membrane</keyword>
<dbReference type="Gene3D" id="1.20.1250.20">
    <property type="entry name" value="MFS general substrate transporter like domains"/>
    <property type="match status" value="1"/>
</dbReference>
<sequence>MNESATNAAEPSGSRKLGARQSFPRSSPYWPVISHRLLRRVLPGMAVSSFGDGMSVVAISWFALELAPAGSEAAWVALAVAAYSLPATVGAAVFGRFLAGRGSAQLVYWDATLRGVTLALIPVAYLTGLLNPTIFVVLLAVSSLLHSWGVAGRFTLIAEVLPERQHVPANALLNIFAGAATIAGPPVAGLLIGWQGAALVIALDAVSFLALAVSYLFALRAGVADKPAEAPPKNRGAGLRAVAGDRTLLVLMLLTFAFFAFFGPVYVAFPIYVNDIGGSAALLGLYYTVFGVGSLIGAVASGYAGRLPLWRTITGIILGFGVTLLPLGLGAPVPVSLAAFALGGFIWAPYMALSRALIQRRAEPGRLASVLAANTALIIPAVPLGTIAGGPLVTLLGARGTLLCCAIATIALGLLAVVFLALAAPEDGPAGAGGGHQATDDTPPDGGLRDTDQAREERSHPQDGEPAAEIGEDEQATPDGDRTQVPSRHP</sequence>
<evidence type="ECO:0000256" key="6">
    <source>
        <dbReference type="SAM" id="MobiDB-lite"/>
    </source>
</evidence>
<feature type="transmembrane region" description="Helical" evidence="7">
    <location>
        <begin position="337"/>
        <end position="358"/>
    </location>
</feature>
<evidence type="ECO:0000313" key="8">
    <source>
        <dbReference type="EMBL" id="TNH29622.1"/>
    </source>
</evidence>
<feature type="transmembrane region" description="Helical" evidence="7">
    <location>
        <begin position="400"/>
        <end position="422"/>
    </location>
</feature>